<organism evidence="2 3">
    <name type="scientific">Orlajensenia flava</name>
    <dbReference type="NCBI Taxonomy" id="2565934"/>
    <lineage>
        <taxon>Bacteria</taxon>
        <taxon>Bacillati</taxon>
        <taxon>Actinomycetota</taxon>
        <taxon>Actinomycetes</taxon>
        <taxon>Micrococcales</taxon>
        <taxon>Microbacteriaceae</taxon>
        <taxon>Orlajensenia</taxon>
    </lineage>
</organism>
<dbReference type="Proteomes" id="UP000307380">
    <property type="component" value="Unassembled WGS sequence"/>
</dbReference>
<protein>
    <submittedName>
        <fullName evidence="2">Class I SAM-dependent methyltransferase</fullName>
    </submittedName>
</protein>
<dbReference type="GO" id="GO:0008168">
    <property type="term" value="F:methyltransferase activity"/>
    <property type="evidence" value="ECO:0007669"/>
    <property type="project" value="UniProtKB-KW"/>
</dbReference>
<dbReference type="AlphaFoldDB" id="A0A4V6RZ50"/>
<dbReference type="SUPFAM" id="SSF53335">
    <property type="entry name" value="S-adenosyl-L-methionine-dependent methyltransferases"/>
    <property type="match status" value="1"/>
</dbReference>
<dbReference type="GO" id="GO:0032259">
    <property type="term" value="P:methylation"/>
    <property type="evidence" value="ECO:0007669"/>
    <property type="project" value="UniProtKB-KW"/>
</dbReference>
<sequence>MQRSELVALLSPEGLALLDSLPAWNSTDDVVRMVSGLRAAGHAPALVSAVLSQSKLRSRAAAKFGPFAERMLFTSAGLEQATRLPVAAIHAGRFSRAGLHRVADLGCGIGGDAMAFAALDLDVLAADVDEVTAAVASYNLAPFPDARVEQAAAEDVDLGGIDGVWLDPARRTPGHGQTERITRPEDYSPSLAFAFDVGSRLPTGVKLGPGFDRSLIPEDAEAQWVSVDGDLVEMSLWFGNLARPGIRRSALLVTDAGTVELTAPADSVDEPVGAQGDYLYEPDGAVIRARLIGEVARGIDARMLSDGIAYLTADEYRPTPFATGFRIIEELPTDEKRLKAALRARDVGVLEIKKRGVDVDPAALRRRLQPRGAASATIVMTRRAGRHVTLLVERM</sequence>
<evidence type="ECO:0000313" key="2">
    <source>
        <dbReference type="EMBL" id="THG34647.1"/>
    </source>
</evidence>
<dbReference type="InterPro" id="IPR029063">
    <property type="entry name" value="SAM-dependent_MTases_sf"/>
</dbReference>
<comment type="caution">
    <text evidence="2">The sequence shown here is derived from an EMBL/GenBank/DDBJ whole genome shotgun (WGS) entry which is preliminary data.</text>
</comment>
<name>A0A4V6RZ50_9MICO</name>
<dbReference type="RefSeq" id="WP_136423872.1">
    <property type="nucleotide sequence ID" value="NZ_SSSN01000004.1"/>
</dbReference>
<dbReference type="EMBL" id="SSSN01000004">
    <property type="protein sequence ID" value="THG34647.1"/>
    <property type="molecule type" value="Genomic_DNA"/>
</dbReference>
<dbReference type="InterPro" id="IPR041497">
    <property type="entry name" value="Thump-like"/>
</dbReference>
<keyword evidence="3" id="KW-1185">Reference proteome</keyword>
<evidence type="ECO:0000313" key="3">
    <source>
        <dbReference type="Proteomes" id="UP000307380"/>
    </source>
</evidence>
<dbReference type="Pfam" id="PF18096">
    <property type="entry name" value="Thump_like"/>
    <property type="match status" value="1"/>
</dbReference>
<feature type="domain" description="THUMP-like" evidence="1">
    <location>
        <begin position="323"/>
        <end position="394"/>
    </location>
</feature>
<gene>
    <name evidence="2" type="ORF">E6C70_07455</name>
</gene>
<accession>A0A4V6RZ50</accession>
<dbReference type="CDD" id="cd02440">
    <property type="entry name" value="AdoMet_MTases"/>
    <property type="match status" value="1"/>
</dbReference>
<keyword evidence="2" id="KW-0808">Transferase</keyword>
<keyword evidence="2" id="KW-0489">Methyltransferase</keyword>
<reference evidence="2 3" key="1">
    <citation type="submission" date="2019-04" db="EMBL/GenBank/DDBJ databases">
        <authorList>
            <person name="Jiang L."/>
        </authorList>
    </citation>
    <scope>NUCLEOTIDE SEQUENCE [LARGE SCALE GENOMIC DNA]</scope>
    <source>
        <strain evidence="2 3">YIM 131861</strain>
    </source>
</reference>
<dbReference type="OrthoDB" id="9810570at2"/>
<proteinExistence type="predicted"/>
<dbReference type="Gene3D" id="3.40.50.150">
    <property type="entry name" value="Vaccinia Virus protein VP39"/>
    <property type="match status" value="1"/>
</dbReference>
<evidence type="ECO:0000259" key="1">
    <source>
        <dbReference type="Pfam" id="PF18096"/>
    </source>
</evidence>